<dbReference type="InterPro" id="IPR001965">
    <property type="entry name" value="Znf_PHD"/>
</dbReference>
<dbReference type="InterPro" id="IPR011011">
    <property type="entry name" value="Znf_FYVE_PHD"/>
</dbReference>
<keyword evidence="1" id="KW-0479">Metal-binding</keyword>
<keyword evidence="2" id="KW-0863">Zinc-finger</keyword>
<dbReference type="InterPro" id="IPR058668">
    <property type="entry name" value="NERD_dom"/>
</dbReference>
<dbReference type="InterPro" id="IPR004343">
    <property type="entry name" value="Plus-3_dom"/>
</dbReference>
<dbReference type="Pfam" id="PF25980">
    <property type="entry name" value="NERD_plant"/>
    <property type="match status" value="1"/>
</dbReference>
<dbReference type="GO" id="GO:0008270">
    <property type="term" value="F:zinc ion binding"/>
    <property type="evidence" value="ECO:0007669"/>
    <property type="project" value="UniProtKB-KW"/>
</dbReference>
<feature type="region of interest" description="Disordered" evidence="4">
    <location>
        <begin position="542"/>
        <end position="683"/>
    </location>
</feature>
<dbReference type="InterPro" id="IPR036885">
    <property type="entry name" value="SWIB_MDM2_dom_sf"/>
</dbReference>
<dbReference type="Gene3D" id="3.30.1490.40">
    <property type="match status" value="1"/>
</dbReference>
<feature type="domain" description="Plus3" evidence="5">
    <location>
        <begin position="354"/>
        <end position="482"/>
    </location>
</feature>
<dbReference type="SMART" id="SM00249">
    <property type="entry name" value="PHD"/>
    <property type="match status" value="1"/>
</dbReference>
<evidence type="ECO:0000259" key="6">
    <source>
        <dbReference type="PROSITE" id="PS51925"/>
    </source>
</evidence>
<feature type="compositionally biased region" description="Basic and acidic residues" evidence="4">
    <location>
        <begin position="741"/>
        <end position="751"/>
    </location>
</feature>
<evidence type="ECO:0000313" key="7">
    <source>
        <dbReference type="EMBL" id="KAJ9687679.1"/>
    </source>
</evidence>
<feature type="domain" description="DM2" evidence="6">
    <location>
        <begin position="222"/>
        <end position="302"/>
    </location>
</feature>
<evidence type="ECO:0000256" key="4">
    <source>
        <dbReference type="SAM" id="MobiDB-lite"/>
    </source>
</evidence>
<feature type="compositionally biased region" description="Acidic residues" evidence="4">
    <location>
        <begin position="730"/>
        <end position="740"/>
    </location>
</feature>
<dbReference type="AlphaFoldDB" id="A0AA38ZF27"/>
<dbReference type="Pfam" id="PF22908">
    <property type="entry name" value="PHD_NSD"/>
    <property type="match status" value="1"/>
</dbReference>
<dbReference type="EMBL" id="JARBHA010000012">
    <property type="protein sequence ID" value="KAJ9687679.1"/>
    <property type="molecule type" value="Genomic_DNA"/>
</dbReference>
<protein>
    <submittedName>
        <fullName evidence="7">Uncharacterized protein</fullName>
    </submittedName>
</protein>
<accession>A0AA38ZF27</accession>
<feature type="compositionally biased region" description="Basic and acidic residues" evidence="4">
    <location>
        <begin position="626"/>
        <end position="640"/>
    </location>
</feature>
<dbReference type="SUPFAM" id="SSF57903">
    <property type="entry name" value="FYVE/PHD zinc finger"/>
    <property type="match status" value="1"/>
</dbReference>
<dbReference type="InterPro" id="IPR036128">
    <property type="entry name" value="Plus3-like_sf"/>
</dbReference>
<organism evidence="7 8">
    <name type="scientific">Vitis rotundifolia</name>
    <name type="common">Muscadine grape</name>
    <dbReference type="NCBI Taxonomy" id="103349"/>
    <lineage>
        <taxon>Eukaryota</taxon>
        <taxon>Viridiplantae</taxon>
        <taxon>Streptophyta</taxon>
        <taxon>Embryophyta</taxon>
        <taxon>Tracheophyta</taxon>
        <taxon>Spermatophyta</taxon>
        <taxon>Magnoliopsida</taxon>
        <taxon>eudicotyledons</taxon>
        <taxon>Gunneridae</taxon>
        <taxon>Pentapetalae</taxon>
        <taxon>rosids</taxon>
        <taxon>Vitales</taxon>
        <taxon>Vitaceae</taxon>
        <taxon>Viteae</taxon>
        <taxon>Vitis</taxon>
    </lineage>
</organism>
<keyword evidence="3" id="KW-0862">Zinc</keyword>
<dbReference type="Proteomes" id="UP001168098">
    <property type="component" value="Unassembled WGS sequence"/>
</dbReference>
<proteinExistence type="predicted"/>
<dbReference type="SMART" id="SM00719">
    <property type="entry name" value="Plus3"/>
    <property type="match status" value="1"/>
</dbReference>
<dbReference type="Pfam" id="PF03126">
    <property type="entry name" value="Plus-3"/>
    <property type="match status" value="1"/>
</dbReference>
<dbReference type="PANTHER" id="PTHR46851">
    <property type="entry name" value="OS01G0884500 PROTEIN"/>
    <property type="match status" value="1"/>
</dbReference>
<dbReference type="InterPro" id="IPR013083">
    <property type="entry name" value="Znf_RING/FYVE/PHD"/>
</dbReference>
<dbReference type="CDD" id="cd15568">
    <property type="entry name" value="PHD5_NSD"/>
    <property type="match status" value="1"/>
</dbReference>
<dbReference type="PANTHER" id="PTHR46851:SF23">
    <property type="entry name" value="SWIB_MDM2 DOMAIN-CONTAINING PROTEIN"/>
    <property type="match status" value="1"/>
</dbReference>
<dbReference type="PROSITE" id="PS51925">
    <property type="entry name" value="SWIB_MDM2"/>
    <property type="match status" value="1"/>
</dbReference>
<dbReference type="Pfam" id="PF02201">
    <property type="entry name" value="SWIB"/>
    <property type="match status" value="1"/>
</dbReference>
<evidence type="ECO:0000256" key="2">
    <source>
        <dbReference type="ARBA" id="ARBA00022771"/>
    </source>
</evidence>
<dbReference type="Gene3D" id="3.30.40.10">
    <property type="entry name" value="Zinc/RING finger domain, C3HC4 (zinc finger)"/>
    <property type="match status" value="1"/>
</dbReference>
<keyword evidence="8" id="KW-1185">Reference proteome</keyword>
<sequence>MRRRRRSKIKKEEIAEDYCFVCKDGGLLMVCDYKDCLKAYHPQCVGKEDSFLESDESWSCSWHSCFNCQKASKFQCYVCPKAVCGSCLSVSEFAQVRGKKGFCSHCLKLALLIEDEMDVDSDGGKVDFKDRETYEFLFMEYYEIIKDKEGITPENVHSADALLKKGKNYGSSSDSDELYKGHEDDQLGLSDCDDMDDAEEHKRVVRRKSSVKGKATPLKREFIGWGSKVLIEFLASIGQDTTQKLSQYDVTSIISRYVNDNNLLHPQKKRKVLCDERLRPVLGRKSVNKNKIYDIVEGHLAENLEQSEDDEARYSSEDKDETVLMACKRQRKSNLETPQIKELTPLIPQSRFAAIVPKNIKLIYLKRSLMLELLKQPDTFESKVKGSFVKVKADSYWYSQNQTHQLFQVIGIKKTSETQEINAEILLQVPNAKDIRINMLAELDLTEEECEDYRQKVKEGLYKRLTIVELEEKARSLHEDITKHWIDKEISLLQNLIDRANEKGWRRELFEYLDRKQLLMSSEEQSRLLNEVPKAIPDIEELEPASGDSSADDKQVDNGSPRTILIETTKTPSDKLKGKGTSMSVTDVAGYGDISNKSSASGIIGSGSGSDEDGNKETTDGNASQKDNEGDGNNKEHSPDEVVGSDSASDINGKEKTTIGNTDTKVDEEKQQLSEASEAAGSEELFQQCQQSQIITPVGRSDLILQKMSRQMTSCFNSEKQMAPVAEFIELSDDDDDDDDKDGRKTPEAAKQKQTQSAPECEAWHCVGPLGERKGPFSLPLLKRWSDSSPYASKYKVWKTGQCEDKAILLGDAIRQLFPENPKKN</sequence>
<evidence type="ECO:0000256" key="1">
    <source>
        <dbReference type="ARBA" id="ARBA00022723"/>
    </source>
</evidence>
<dbReference type="CDD" id="cd10567">
    <property type="entry name" value="SWIB-MDM2_like"/>
    <property type="match status" value="1"/>
</dbReference>
<evidence type="ECO:0000256" key="3">
    <source>
        <dbReference type="ARBA" id="ARBA00022833"/>
    </source>
</evidence>
<dbReference type="Gene3D" id="1.10.245.10">
    <property type="entry name" value="SWIB/MDM2 domain"/>
    <property type="match status" value="1"/>
</dbReference>
<dbReference type="InterPro" id="IPR003121">
    <property type="entry name" value="SWIB_MDM2_domain"/>
</dbReference>
<comment type="caution">
    <text evidence="7">The sequence shown here is derived from an EMBL/GenBank/DDBJ whole genome shotgun (WGS) entry which is preliminary data.</text>
</comment>
<evidence type="ECO:0000259" key="5">
    <source>
        <dbReference type="PROSITE" id="PS51360"/>
    </source>
</evidence>
<dbReference type="SUPFAM" id="SSF47592">
    <property type="entry name" value="SWIB/MDM2 domain"/>
    <property type="match status" value="1"/>
</dbReference>
<dbReference type="SUPFAM" id="SSF55277">
    <property type="entry name" value="GYF domain"/>
    <property type="match status" value="1"/>
</dbReference>
<name>A0AA38ZF27_VITRO</name>
<feature type="compositionally biased region" description="Polar residues" evidence="4">
    <location>
        <begin position="557"/>
        <end position="571"/>
    </location>
</feature>
<dbReference type="InterPro" id="IPR035445">
    <property type="entry name" value="GYF-like_dom_sf"/>
</dbReference>
<dbReference type="Gene3D" id="3.90.70.200">
    <property type="entry name" value="Plus-3 domain"/>
    <property type="match status" value="1"/>
</dbReference>
<dbReference type="SUPFAM" id="SSF159042">
    <property type="entry name" value="Plus3-like"/>
    <property type="match status" value="1"/>
</dbReference>
<gene>
    <name evidence="7" type="ORF">PVL29_016243</name>
</gene>
<dbReference type="GO" id="GO:0003677">
    <property type="term" value="F:DNA binding"/>
    <property type="evidence" value="ECO:0007669"/>
    <property type="project" value="InterPro"/>
</dbReference>
<reference evidence="7 8" key="1">
    <citation type="journal article" date="2023" name="BMC Biotechnol.">
        <title>Vitis rotundifolia cv Carlos genome sequencing.</title>
        <authorList>
            <person name="Huff M."/>
            <person name="Hulse-Kemp A."/>
            <person name="Scheffler B."/>
            <person name="Youngblood R."/>
            <person name="Simpson S."/>
            <person name="Babiker E."/>
            <person name="Staton M."/>
        </authorList>
    </citation>
    <scope>NUCLEOTIDE SEQUENCE [LARGE SCALE GENOMIC DNA]</scope>
    <source>
        <tissue evidence="7">Leaf</tissue>
    </source>
</reference>
<feature type="region of interest" description="Disordered" evidence="4">
    <location>
        <begin position="729"/>
        <end position="761"/>
    </location>
</feature>
<evidence type="ECO:0000313" key="8">
    <source>
        <dbReference type="Proteomes" id="UP001168098"/>
    </source>
</evidence>
<dbReference type="InterPro" id="IPR045894">
    <property type="entry name" value="At5g08430-like"/>
</dbReference>
<dbReference type="PROSITE" id="PS51360">
    <property type="entry name" value="PLUS3"/>
    <property type="match status" value="1"/>
</dbReference>
<feature type="compositionally biased region" description="Low complexity" evidence="4">
    <location>
        <begin position="674"/>
        <end position="683"/>
    </location>
</feature>
<dbReference type="InterPro" id="IPR055198">
    <property type="entry name" value="NSD_PHD"/>
</dbReference>